<sequence>MLISVTRMRVKGMWMLPFFIYHIVRSTKQLKMAAGLLHSDLTRDNWRVGWTMSVWENKDRMLEYRNHGNHAEAMRIARRIGDELEAVHWDAETIPSWEEAKIRLHQKYGRELDQNKR</sequence>
<dbReference type="EMBL" id="JAPDHZ010000002">
    <property type="protein sequence ID" value="MDG0790046.1"/>
    <property type="molecule type" value="Genomic_DNA"/>
</dbReference>
<reference evidence="2 3" key="1">
    <citation type="submission" date="2022-10" db="EMBL/GenBank/DDBJ databases">
        <title>Comparative genomic analysis of Cohnella hashimotonis sp. nov., isolated from the International Space Station.</title>
        <authorList>
            <person name="Simpson A."/>
            <person name="Venkateswaran K."/>
        </authorList>
    </citation>
    <scope>NUCLEOTIDE SEQUENCE [LARGE SCALE GENOMIC DNA]</scope>
    <source>
        <strain evidence="2 3">DSM 18997</strain>
    </source>
</reference>
<keyword evidence="3" id="KW-1185">Reference proteome</keyword>
<evidence type="ECO:0000313" key="3">
    <source>
        <dbReference type="Proteomes" id="UP001153387"/>
    </source>
</evidence>
<evidence type="ECO:0000259" key="1">
    <source>
        <dbReference type="Pfam" id="PF11695"/>
    </source>
</evidence>
<feature type="domain" description="DUF3291" evidence="1">
    <location>
        <begin position="42"/>
        <end position="105"/>
    </location>
</feature>
<dbReference type="SUPFAM" id="SSF54909">
    <property type="entry name" value="Dimeric alpha+beta barrel"/>
    <property type="match status" value="1"/>
</dbReference>
<proteinExistence type="predicted"/>
<name>A0A9X4KDJ3_9BACL</name>
<dbReference type="InterPro" id="IPR021708">
    <property type="entry name" value="DUF3291"/>
</dbReference>
<comment type="caution">
    <text evidence="2">The sequence shown here is derived from an EMBL/GenBank/DDBJ whole genome shotgun (WGS) entry which is preliminary data.</text>
</comment>
<accession>A0A9X4KDJ3</accession>
<gene>
    <name evidence="2" type="ORF">OMP38_03640</name>
</gene>
<dbReference type="Proteomes" id="UP001153387">
    <property type="component" value="Unassembled WGS sequence"/>
</dbReference>
<dbReference type="Pfam" id="PF11695">
    <property type="entry name" value="DUF3291"/>
    <property type="match status" value="1"/>
</dbReference>
<organism evidence="2 3">
    <name type="scientific">Cohnella ginsengisoli</name>
    <dbReference type="NCBI Taxonomy" id="425004"/>
    <lineage>
        <taxon>Bacteria</taxon>
        <taxon>Bacillati</taxon>
        <taxon>Bacillota</taxon>
        <taxon>Bacilli</taxon>
        <taxon>Bacillales</taxon>
        <taxon>Paenibacillaceae</taxon>
        <taxon>Cohnella</taxon>
    </lineage>
</organism>
<evidence type="ECO:0000313" key="2">
    <source>
        <dbReference type="EMBL" id="MDG0790046.1"/>
    </source>
</evidence>
<dbReference type="AlphaFoldDB" id="A0A9X4KDJ3"/>
<dbReference type="InterPro" id="IPR011008">
    <property type="entry name" value="Dimeric_a/b-barrel"/>
</dbReference>
<protein>
    <submittedName>
        <fullName evidence="2">DUF3291 domain-containing protein</fullName>
    </submittedName>
</protein>